<dbReference type="EMBL" id="FTMS01000010">
    <property type="protein sequence ID" value="SIQ51576.1"/>
    <property type="molecule type" value="Genomic_DNA"/>
</dbReference>
<dbReference type="PANTHER" id="PTHR34773:SF1">
    <property type="entry name" value="FLAGELLAR SECRETION CHAPERONE FLIS"/>
    <property type="match status" value="1"/>
</dbReference>
<comment type="similarity">
    <text evidence="2 6">Belongs to the FliS family.</text>
</comment>
<evidence type="ECO:0000256" key="1">
    <source>
        <dbReference type="ARBA" id="ARBA00004514"/>
    </source>
</evidence>
<comment type="subcellular location">
    <subcellularLocation>
        <location evidence="1 6">Cytoplasm</location>
        <location evidence="1 6">Cytosol</location>
    </subcellularLocation>
</comment>
<dbReference type="AlphaFoldDB" id="A0A1N6TEP7"/>
<accession>A0A1N6TEP7</accession>
<dbReference type="GO" id="GO:0005829">
    <property type="term" value="C:cytosol"/>
    <property type="evidence" value="ECO:0007669"/>
    <property type="project" value="UniProtKB-SubCell"/>
</dbReference>
<dbReference type="PANTHER" id="PTHR34773">
    <property type="entry name" value="FLAGELLAR SECRETION CHAPERONE FLIS"/>
    <property type="match status" value="1"/>
</dbReference>
<gene>
    <name evidence="7" type="ORF">SAMN05920897_11019</name>
</gene>
<dbReference type="STRING" id="159291.SAMN05920897_11019"/>
<keyword evidence="7" id="KW-0282">Flagellum</keyword>
<evidence type="ECO:0000256" key="4">
    <source>
        <dbReference type="ARBA" id="ARBA00022795"/>
    </source>
</evidence>
<evidence type="ECO:0000313" key="7">
    <source>
        <dbReference type="EMBL" id="SIQ51576.1"/>
    </source>
</evidence>
<keyword evidence="7" id="KW-0966">Cell projection</keyword>
<dbReference type="Gene3D" id="1.20.120.340">
    <property type="entry name" value="Flagellar protein FliS"/>
    <property type="match status" value="1"/>
</dbReference>
<protein>
    <recommendedName>
        <fullName evidence="6">Flagellar secretion chaperone FliS</fullName>
    </recommendedName>
</protein>
<reference evidence="7 8" key="1">
    <citation type="submission" date="2017-01" db="EMBL/GenBank/DDBJ databases">
        <authorList>
            <person name="Mah S.A."/>
            <person name="Swanson W.J."/>
            <person name="Moy G.W."/>
            <person name="Vacquier V.D."/>
        </authorList>
    </citation>
    <scope>NUCLEOTIDE SEQUENCE [LARGE SCALE GENOMIC DNA]</scope>
    <source>
        <strain evidence="7 8">ASpG1</strain>
    </source>
</reference>
<dbReference type="SUPFAM" id="SSF101116">
    <property type="entry name" value="Flagellar export chaperone FliS"/>
    <property type="match status" value="1"/>
</dbReference>
<keyword evidence="8" id="KW-1185">Reference proteome</keyword>
<name>A0A1N6TEP7_9SPIO</name>
<dbReference type="GO" id="GO:0044780">
    <property type="term" value="P:bacterial-type flagellum assembly"/>
    <property type="evidence" value="ECO:0007669"/>
    <property type="project" value="InterPro"/>
</dbReference>
<organism evidence="7 8">
    <name type="scientific">Alkalispirochaeta americana</name>
    <dbReference type="NCBI Taxonomy" id="159291"/>
    <lineage>
        <taxon>Bacteria</taxon>
        <taxon>Pseudomonadati</taxon>
        <taxon>Spirochaetota</taxon>
        <taxon>Spirochaetia</taxon>
        <taxon>Spirochaetales</taxon>
        <taxon>Spirochaetaceae</taxon>
        <taxon>Alkalispirochaeta</taxon>
    </lineage>
</organism>
<evidence type="ECO:0000313" key="8">
    <source>
        <dbReference type="Proteomes" id="UP000186400"/>
    </source>
</evidence>
<keyword evidence="4 6" id="KW-1005">Bacterial flagellum biogenesis</keyword>
<dbReference type="Proteomes" id="UP000186400">
    <property type="component" value="Unassembled WGS sequence"/>
</dbReference>
<dbReference type="InterPro" id="IPR036584">
    <property type="entry name" value="FliS_sf"/>
</dbReference>
<keyword evidence="7" id="KW-0969">Cilium</keyword>
<keyword evidence="3 6" id="KW-0963">Cytoplasm</keyword>
<evidence type="ECO:0000256" key="2">
    <source>
        <dbReference type="ARBA" id="ARBA00008787"/>
    </source>
</evidence>
<dbReference type="Pfam" id="PF02561">
    <property type="entry name" value="FliS"/>
    <property type="match status" value="1"/>
</dbReference>
<evidence type="ECO:0000256" key="3">
    <source>
        <dbReference type="ARBA" id="ARBA00022490"/>
    </source>
</evidence>
<dbReference type="CDD" id="cd16098">
    <property type="entry name" value="FliS"/>
    <property type="match status" value="1"/>
</dbReference>
<dbReference type="PIRSF" id="PIRSF039090">
    <property type="entry name" value="Flis"/>
    <property type="match status" value="1"/>
</dbReference>
<dbReference type="GO" id="GO:0071973">
    <property type="term" value="P:bacterial-type flagellum-dependent cell motility"/>
    <property type="evidence" value="ECO:0007669"/>
    <property type="project" value="TreeGrafter"/>
</dbReference>
<dbReference type="OrthoDB" id="1524959at2"/>
<dbReference type="InterPro" id="IPR003713">
    <property type="entry name" value="FliS"/>
</dbReference>
<dbReference type="RefSeq" id="WP_076488873.1">
    <property type="nucleotide sequence ID" value="NZ_FTMS01000010.1"/>
</dbReference>
<proteinExistence type="inferred from homology"/>
<dbReference type="NCBIfam" id="TIGR00208">
    <property type="entry name" value="fliS"/>
    <property type="match status" value="1"/>
</dbReference>
<keyword evidence="5" id="KW-0143">Chaperone</keyword>
<sequence length="143" mass="15891">MAYQQSSVSAYRQTSVKTASQGRIIVMLYDEALRQIDVAEALLAGRSRELDKINNALVKAQDIITELMVSLDLEQGGEIAQNLLRLYLFFNDRLMEANVKKEQEPLQEVRGLIVNLRDAWKQIESQSPDARSVPSGGGVNIAG</sequence>
<evidence type="ECO:0000256" key="6">
    <source>
        <dbReference type="PIRNR" id="PIRNR039090"/>
    </source>
</evidence>
<evidence type="ECO:0000256" key="5">
    <source>
        <dbReference type="ARBA" id="ARBA00023186"/>
    </source>
</evidence>